<comment type="caution">
    <text evidence="5">The sequence shown here is derived from an EMBL/GenBank/DDBJ whole genome shotgun (WGS) entry which is preliminary data.</text>
</comment>
<evidence type="ECO:0000313" key="6">
    <source>
        <dbReference type="Proteomes" id="UP000606008"/>
    </source>
</evidence>
<dbReference type="PANTHER" id="PTHR30313">
    <property type="entry name" value="DNA PRIMASE"/>
    <property type="match status" value="1"/>
</dbReference>
<dbReference type="Gene3D" id="3.40.1360.10">
    <property type="match status" value="1"/>
</dbReference>
<evidence type="ECO:0000256" key="2">
    <source>
        <dbReference type="ARBA" id="ARBA00022771"/>
    </source>
</evidence>
<proteinExistence type="predicted"/>
<protein>
    <recommendedName>
        <fullName evidence="4">Zinc finger CHC2-type domain-containing protein</fullName>
    </recommendedName>
</protein>
<dbReference type="Pfam" id="PF13155">
    <property type="entry name" value="Toprim_2"/>
    <property type="match status" value="1"/>
</dbReference>
<evidence type="ECO:0000256" key="3">
    <source>
        <dbReference type="ARBA" id="ARBA00022833"/>
    </source>
</evidence>
<keyword evidence="3" id="KW-0862">Zinc</keyword>
<evidence type="ECO:0000256" key="1">
    <source>
        <dbReference type="ARBA" id="ARBA00022723"/>
    </source>
</evidence>
<feature type="domain" description="Zinc finger CHC2-type" evidence="4">
    <location>
        <begin position="42"/>
        <end position="89"/>
    </location>
</feature>
<reference evidence="5" key="1">
    <citation type="submission" date="2024-05" db="EMBL/GenBank/DDBJ databases">
        <authorList>
            <person name="Jung D.-H."/>
        </authorList>
    </citation>
    <scope>NUCLEOTIDE SEQUENCE</scope>
    <source>
        <strain evidence="5">JA-25</strain>
    </source>
</reference>
<keyword evidence="1" id="KW-0479">Metal-binding</keyword>
<dbReference type="InterPro" id="IPR036977">
    <property type="entry name" value="DNA_primase_Znf_CHC2"/>
</dbReference>
<dbReference type="Proteomes" id="UP000606008">
    <property type="component" value="Unassembled WGS sequence"/>
</dbReference>
<sequence length="291" mass="32991">MLSQEQLNKLKSVPITGYLESLGHKPVKQIGKEIFYYSPCSQESTPSFLVDPAKNVFHDFSGEGAKGDVIRLVQYIKRCSFIEAIQILQQIERKHPVQSFSFSGQTLPILTTSTLEIISVQPLRNRALIEYVNSRKISTEVASIYLQEVNYTVNGKQYFAIGFRNDKGGYELRSKPFKGCTSPKWFRSIESPSKGSVNVFEGVFDYLSCCELYGVTKLKNTTYILNSLSLLNEVLPIITEYDKLNVFFDNDKAGKNALNKLEKLGLAVQDCSTYYPNSKDFNDHLIAHRFT</sequence>
<keyword evidence="6" id="KW-1185">Reference proteome</keyword>
<dbReference type="PANTHER" id="PTHR30313:SF2">
    <property type="entry name" value="DNA PRIMASE"/>
    <property type="match status" value="1"/>
</dbReference>
<gene>
    <name evidence="5" type="ORF">F7231_24560</name>
</gene>
<keyword evidence="2" id="KW-0863">Zinc-finger</keyword>
<name>A0ABX0QML5_9BACT</name>
<evidence type="ECO:0000313" key="5">
    <source>
        <dbReference type="EMBL" id="NID13366.1"/>
    </source>
</evidence>
<dbReference type="InterPro" id="IPR002694">
    <property type="entry name" value="Znf_CHC2"/>
</dbReference>
<dbReference type="InterPro" id="IPR034154">
    <property type="entry name" value="TOPRIM_DnaG/twinkle"/>
</dbReference>
<dbReference type="Pfam" id="PF01807">
    <property type="entry name" value="Zn_ribbon_DnaG"/>
    <property type="match status" value="1"/>
</dbReference>
<organism evidence="5 6">
    <name type="scientific">Fibrivirga algicola</name>
    <dbReference type="NCBI Taxonomy" id="2950420"/>
    <lineage>
        <taxon>Bacteria</taxon>
        <taxon>Pseudomonadati</taxon>
        <taxon>Bacteroidota</taxon>
        <taxon>Cytophagia</taxon>
        <taxon>Cytophagales</taxon>
        <taxon>Spirosomataceae</taxon>
        <taxon>Fibrivirga</taxon>
    </lineage>
</organism>
<dbReference type="SUPFAM" id="SSF56731">
    <property type="entry name" value="DNA primase core"/>
    <property type="match status" value="1"/>
</dbReference>
<evidence type="ECO:0000259" key="4">
    <source>
        <dbReference type="SMART" id="SM00400"/>
    </source>
</evidence>
<dbReference type="Gene3D" id="3.90.580.10">
    <property type="entry name" value="Zinc finger, CHC2-type domain"/>
    <property type="match status" value="1"/>
</dbReference>
<dbReference type="InterPro" id="IPR050219">
    <property type="entry name" value="DnaG_primase"/>
</dbReference>
<dbReference type="SUPFAM" id="SSF57783">
    <property type="entry name" value="Zinc beta-ribbon"/>
    <property type="match status" value="1"/>
</dbReference>
<accession>A0ABX0QML5</accession>
<dbReference type="EMBL" id="WAEL01000011">
    <property type="protein sequence ID" value="NID13366.1"/>
    <property type="molecule type" value="Genomic_DNA"/>
</dbReference>
<dbReference type="SMART" id="SM00400">
    <property type="entry name" value="ZnF_CHCC"/>
    <property type="match status" value="1"/>
</dbReference>
<dbReference type="CDD" id="cd01029">
    <property type="entry name" value="TOPRIM_primases"/>
    <property type="match status" value="1"/>
</dbReference>
<dbReference type="RefSeq" id="WP_166693901.1">
    <property type="nucleotide sequence ID" value="NZ_WAEL01000011.1"/>
</dbReference>